<dbReference type="PANTHER" id="PTHR48105">
    <property type="entry name" value="THIOREDOXIN REDUCTASE 1-RELATED-RELATED"/>
    <property type="match status" value="1"/>
</dbReference>
<dbReference type="InterPro" id="IPR036188">
    <property type="entry name" value="FAD/NAD-bd_sf"/>
</dbReference>
<dbReference type="PROSITE" id="PS00573">
    <property type="entry name" value="PYRIDINE_REDOX_2"/>
    <property type="match status" value="1"/>
</dbReference>
<dbReference type="PRINTS" id="PR00469">
    <property type="entry name" value="PNDRDTASEII"/>
</dbReference>
<evidence type="ECO:0000256" key="5">
    <source>
        <dbReference type="ARBA" id="ARBA00023284"/>
    </source>
</evidence>
<dbReference type="GO" id="GO:0004791">
    <property type="term" value="F:thioredoxin-disulfide reductase (NADPH) activity"/>
    <property type="evidence" value="ECO:0007669"/>
    <property type="project" value="InterPro"/>
</dbReference>
<dbReference type="InterPro" id="IPR050097">
    <property type="entry name" value="Ferredoxin-NADP_redctase_2"/>
</dbReference>
<dbReference type="GO" id="GO:0019430">
    <property type="term" value="P:removal of superoxide radicals"/>
    <property type="evidence" value="ECO:0007669"/>
    <property type="project" value="InterPro"/>
</dbReference>
<dbReference type="InterPro" id="IPR005982">
    <property type="entry name" value="Thioredox_Rdtase"/>
</dbReference>
<evidence type="ECO:0000256" key="3">
    <source>
        <dbReference type="ARBA" id="ARBA00023002"/>
    </source>
</evidence>
<dbReference type="GO" id="GO:0005737">
    <property type="term" value="C:cytoplasm"/>
    <property type="evidence" value="ECO:0007669"/>
    <property type="project" value="InterPro"/>
</dbReference>
<keyword evidence="5" id="KW-0676">Redox-active center</keyword>
<organism evidence="7">
    <name type="scientific">marine metagenome</name>
    <dbReference type="NCBI Taxonomy" id="408172"/>
    <lineage>
        <taxon>unclassified sequences</taxon>
        <taxon>metagenomes</taxon>
        <taxon>ecological metagenomes</taxon>
    </lineage>
</organism>
<dbReference type="NCBIfam" id="TIGR01292">
    <property type="entry name" value="TRX_reduct"/>
    <property type="match status" value="1"/>
</dbReference>
<keyword evidence="1" id="KW-0285">Flavoprotein</keyword>
<name>A0A382GYZ6_9ZZZZ</name>
<evidence type="ECO:0000313" key="7">
    <source>
        <dbReference type="EMBL" id="SVB79391.1"/>
    </source>
</evidence>
<keyword evidence="4" id="KW-1015">Disulfide bond</keyword>
<dbReference type="AlphaFoldDB" id="A0A382GYZ6"/>
<protein>
    <recommendedName>
        <fullName evidence="6">FAD/NAD(P)-binding domain-containing protein</fullName>
    </recommendedName>
</protein>
<dbReference type="Gene3D" id="3.50.50.60">
    <property type="entry name" value="FAD/NAD(P)-binding domain"/>
    <property type="match status" value="2"/>
</dbReference>
<accession>A0A382GYZ6</accession>
<evidence type="ECO:0000256" key="4">
    <source>
        <dbReference type="ARBA" id="ARBA00023157"/>
    </source>
</evidence>
<reference evidence="7" key="1">
    <citation type="submission" date="2018-05" db="EMBL/GenBank/DDBJ databases">
        <authorList>
            <person name="Lanie J.A."/>
            <person name="Ng W.-L."/>
            <person name="Kazmierczak K.M."/>
            <person name="Andrzejewski T.M."/>
            <person name="Davidsen T.M."/>
            <person name="Wayne K.J."/>
            <person name="Tettelin H."/>
            <person name="Glass J.I."/>
            <person name="Rusch D."/>
            <person name="Podicherti R."/>
            <person name="Tsui H.-C.T."/>
            <person name="Winkler M.E."/>
        </authorList>
    </citation>
    <scope>NUCLEOTIDE SEQUENCE</scope>
</reference>
<dbReference type="EMBL" id="UINC01057814">
    <property type="protein sequence ID" value="SVB79391.1"/>
    <property type="molecule type" value="Genomic_DNA"/>
</dbReference>
<evidence type="ECO:0000259" key="6">
    <source>
        <dbReference type="Pfam" id="PF07992"/>
    </source>
</evidence>
<dbReference type="SUPFAM" id="SSF51905">
    <property type="entry name" value="FAD/NAD(P)-binding domain"/>
    <property type="match status" value="1"/>
</dbReference>
<dbReference type="PRINTS" id="PR00368">
    <property type="entry name" value="FADPNR"/>
</dbReference>
<dbReference type="InterPro" id="IPR008255">
    <property type="entry name" value="Pyr_nucl-diS_OxRdtase_2_AS"/>
</dbReference>
<dbReference type="InterPro" id="IPR023753">
    <property type="entry name" value="FAD/NAD-binding_dom"/>
</dbReference>
<sequence>MTELESPLNVLILGSGPAGLTAAIYTARANLNPVLVYGREKGGQLMITSDVENYPGFPQGIKGPEMMDLLTEQANRFETRFLQGDVVEADLSSRPFSLILEDGKKLKTNSLIIATGASARWLGLDSEKKYNGRGVSACATCDGFFFRNQNVAVVGGGDTAMEEALYLANLCEKVTVIHRRDELRASKIMQERALKNPKIAFLWNSAVEDVLGDEQSMNGLSIKNLKNGELTEYPFDGMFVAIGHTPNTQLFEGQLDMDENGYLKVRSGSTFTSNEGVFACGDVQDHIYRQAVTASGTGCMAAIDAERWLAEQTI</sequence>
<dbReference type="Pfam" id="PF07992">
    <property type="entry name" value="Pyr_redox_2"/>
    <property type="match status" value="1"/>
</dbReference>
<proteinExistence type="predicted"/>
<keyword evidence="3" id="KW-0560">Oxidoreductase</keyword>
<keyword evidence="2" id="KW-0274">FAD</keyword>
<evidence type="ECO:0000256" key="2">
    <source>
        <dbReference type="ARBA" id="ARBA00022827"/>
    </source>
</evidence>
<gene>
    <name evidence="7" type="ORF">METZ01_LOCUS232245</name>
</gene>
<evidence type="ECO:0000256" key="1">
    <source>
        <dbReference type="ARBA" id="ARBA00022630"/>
    </source>
</evidence>
<feature type="domain" description="FAD/NAD(P)-binding" evidence="6">
    <location>
        <begin position="9"/>
        <end position="298"/>
    </location>
</feature>